<feature type="binding site" evidence="9">
    <location>
        <position position="31"/>
    </location>
    <ligand>
        <name>NADPH</name>
        <dbReference type="ChEBI" id="CHEBI:57783"/>
    </ligand>
</feature>
<dbReference type="GO" id="GO:0016853">
    <property type="term" value="F:isomerase activity"/>
    <property type="evidence" value="ECO:0007669"/>
    <property type="project" value="UniProtKB-KW"/>
</dbReference>
<evidence type="ECO:0000259" key="10">
    <source>
        <dbReference type="Pfam" id="PF02670"/>
    </source>
</evidence>
<evidence type="ECO:0000256" key="8">
    <source>
        <dbReference type="ARBA" id="ARBA00048543"/>
    </source>
</evidence>
<evidence type="ECO:0000256" key="4">
    <source>
        <dbReference type="ARBA" id="ARBA00022857"/>
    </source>
</evidence>
<evidence type="ECO:0000256" key="7">
    <source>
        <dbReference type="ARBA" id="ARBA00023229"/>
    </source>
</evidence>
<evidence type="ECO:0000256" key="3">
    <source>
        <dbReference type="ARBA" id="ARBA00022723"/>
    </source>
</evidence>
<feature type="binding site" evidence="9">
    <location>
        <position position="170"/>
    </location>
    <ligand>
        <name>Mn(2+)</name>
        <dbReference type="ChEBI" id="CHEBI:29035"/>
    </ligand>
</feature>
<comment type="cofactor">
    <cofactor evidence="9">
        <name>Mg(2+)</name>
        <dbReference type="ChEBI" id="CHEBI:18420"/>
    </cofactor>
    <cofactor evidence="9">
        <name>Mn(2+)</name>
        <dbReference type="ChEBI" id="CHEBI:29035"/>
    </cofactor>
</comment>
<dbReference type="InterPro" id="IPR013644">
    <property type="entry name" value="DXP_reductoisomerase_C"/>
</dbReference>
<feature type="binding site" evidence="9">
    <location>
        <position position="223"/>
    </location>
    <ligand>
        <name>NADPH</name>
        <dbReference type="ChEBI" id="CHEBI:57783"/>
    </ligand>
</feature>
<dbReference type="GO" id="GO:0030145">
    <property type="term" value="F:manganese ion binding"/>
    <property type="evidence" value="ECO:0007669"/>
    <property type="project" value="TreeGrafter"/>
</dbReference>
<keyword evidence="13" id="KW-0413">Isomerase</keyword>
<name>A0A1Y5T2N1_9PROT</name>
<keyword evidence="3 9" id="KW-0479">Metal-binding</keyword>
<reference evidence="13 14" key="1">
    <citation type="submission" date="2017-03" db="EMBL/GenBank/DDBJ databases">
        <authorList>
            <person name="Afonso C.L."/>
            <person name="Miller P.J."/>
            <person name="Scott M.A."/>
            <person name="Spackman E."/>
            <person name="Goraichik I."/>
            <person name="Dimitrov K.M."/>
            <person name="Suarez D.L."/>
            <person name="Swayne D.E."/>
        </authorList>
    </citation>
    <scope>NUCLEOTIDE SEQUENCE [LARGE SCALE GENOMIC DNA]</scope>
    <source>
        <strain evidence="13 14">CECT 7691</strain>
    </source>
</reference>
<feature type="binding site" evidence="9">
    <location>
        <position position="33"/>
    </location>
    <ligand>
        <name>NADPH</name>
        <dbReference type="ChEBI" id="CHEBI:57783"/>
    </ligand>
</feature>
<evidence type="ECO:0000256" key="1">
    <source>
        <dbReference type="ARBA" id="ARBA00005094"/>
    </source>
</evidence>
<dbReference type="UniPathway" id="UPA00056">
    <property type="reaction ID" value="UER00092"/>
</dbReference>
<dbReference type="PANTHER" id="PTHR30525:SF0">
    <property type="entry name" value="1-DEOXY-D-XYLULOSE 5-PHOSPHATE REDUCTOISOMERASE, CHLOROPLASTIC"/>
    <property type="match status" value="1"/>
</dbReference>
<dbReference type="PANTHER" id="PTHR30525">
    <property type="entry name" value="1-DEOXY-D-XYLULOSE 5-PHOSPHATE REDUCTOISOMERASE"/>
    <property type="match status" value="1"/>
</dbReference>
<evidence type="ECO:0000259" key="11">
    <source>
        <dbReference type="Pfam" id="PF08436"/>
    </source>
</evidence>
<comment type="catalytic activity">
    <reaction evidence="8">
        <text>2-C-methyl-D-erythritol 4-phosphate + NADP(+) = 1-deoxy-D-xylulose 5-phosphate + NADPH + H(+)</text>
        <dbReference type="Rhea" id="RHEA:13717"/>
        <dbReference type="ChEBI" id="CHEBI:15378"/>
        <dbReference type="ChEBI" id="CHEBI:57783"/>
        <dbReference type="ChEBI" id="CHEBI:57792"/>
        <dbReference type="ChEBI" id="CHEBI:58262"/>
        <dbReference type="ChEBI" id="CHEBI:58349"/>
        <dbReference type="EC" id="1.1.1.267"/>
    </reaction>
    <physiologicalReaction direction="right-to-left" evidence="8">
        <dbReference type="Rhea" id="RHEA:13719"/>
    </physiologicalReaction>
</comment>
<feature type="binding site" evidence="9">
    <location>
        <position position="143"/>
    </location>
    <ligand>
        <name>1-deoxy-D-xylulose 5-phosphate</name>
        <dbReference type="ChEBI" id="CHEBI:57792"/>
    </ligand>
</feature>
<evidence type="ECO:0000313" key="13">
    <source>
        <dbReference type="EMBL" id="SLN54032.1"/>
    </source>
</evidence>
<feature type="binding site" evidence="9">
    <location>
        <position position="169"/>
    </location>
    <ligand>
        <name>1-deoxy-D-xylulose 5-phosphate</name>
        <dbReference type="ChEBI" id="CHEBI:57792"/>
    </ligand>
</feature>
<feature type="binding site" evidence="9">
    <location>
        <position position="58"/>
    </location>
    <ligand>
        <name>NADPH</name>
        <dbReference type="ChEBI" id="CHEBI:57783"/>
    </ligand>
</feature>
<feature type="binding site" evidence="9">
    <location>
        <position position="142"/>
    </location>
    <ligand>
        <name>NADPH</name>
        <dbReference type="ChEBI" id="CHEBI:57783"/>
    </ligand>
</feature>
<keyword evidence="6 9" id="KW-0464">Manganese</keyword>
<keyword evidence="5 9" id="KW-0560">Oxidoreductase</keyword>
<feature type="domain" description="1-deoxy-D-xylulose 5-phosphate reductoisomerase N-terminal" evidence="10">
    <location>
        <begin position="25"/>
        <end position="150"/>
    </location>
</feature>
<evidence type="ECO:0000256" key="6">
    <source>
        <dbReference type="ARBA" id="ARBA00023211"/>
    </source>
</evidence>
<feature type="binding site" evidence="9">
    <location>
        <position position="34"/>
    </location>
    <ligand>
        <name>NADPH</name>
        <dbReference type="ChEBI" id="CHEBI:57783"/>
    </ligand>
</feature>
<feature type="binding site" evidence="9">
    <location>
        <position position="236"/>
    </location>
    <ligand>
        <name>1-deoxy-D-xylulose 5-phosphate</name>
        <dbReference type="ChEBI" id="CHEBI:57792"/>
    </ligand>
</feature>
<evidence type="ECO:0000256" key="5">
    <source>
        <dbReference type="ARBA" id="ARBA00023002"/>
    </source>
</evidence>
<dbReference type="Gene3D" id="1.10.1740.10">
    <property type="match status" value="1"/>
</dbReference>
<dbReference type="Pfam" id="PF13288">
    <property type="entry name" value="DXPR_C"/>
    <property type="match status" value="1"/>
</dbReference>
<dbReference type="EMBL" id="FWFR01000002">
    <property type="protein sequence ID" value="SLN54032.1"/>
    <property type="molecule type" value="Genomic_DNA"/>
</dbReference>
<dbReference type="Proteomes" id="UP000193200">
    <property type="component" value="Unassembled WGS sequence"/>
</dbReference>
<dbReference type="SUPFAM" id="SSF51735">
    <property type="entry name" value="NAD(P)-binding Rossmann-fold domains"/>
    <property type="match status" value="1"/>
</dbReference>
<keyword evidence="9" id="KW-0460">Magnesium</keyword>
<feature type="binding site" evidence="9">
    <location>
        <position position="59"/>
    </location>
    <ligand>
        <name>NADPH</name>
        <dbReference type="ChEBI" id="CHEBI:57783"/>
    </ligand>
</feature>
<feature type="binding site" evidence="9">
    <location>
        <position position="235"/>
    </location>
    <ligand>
        <name>1-deoxy-D-xylulose 5-phosphate</name>
        <dbReference type="ChEBI" id="CHEBI:57792"/>
    </ligand>
</feature>
<gene>
    <name evidence="9 13" type="primary">dxr</name>
    <name evidence="13" type="ORF">OCH7691_02279</name>
</gene>
<keyword evidence="4 9" id="KW-0521">NADP</keyword>
<dbReference type="NCBIfam" id="TIGR00243">
    <property type="entry name" value="Dxr"/>
    <property type="match status" value="1"/>
</dbReference>
<dbReference type="InterPro" id="IPR036291">
    <property type="entry name" value="NAD(P)-bd_dom_sf"/>
</dbReference>
<feature type="binding site" evidence="9">
    <location>
        <position position="168"/>
    </location>
    <ligand>
        <name>Mn(2+)</name>
        <dbReference type="ChEBI" id="CHEBI:29035"/>
    </ligand>
</feature>
<dbReference type="InterPro" id="IPR013512">
    <property type="entry name" value="DXP_reductoisomerase_N"/>
</dbReference>
<feature type="binding site" evidence="9">
    <location>
        <position position="239"/>
    </location>
    <ligand>
        <name>Mn(2+)</name>
        <dbReference type="ChEBI" id="CHEBI:29035"/>
    </ligand>
</feature>
<comment type="caution">
    <text evidence="9">Lacks conserved residue(s) required for the propagation of feature annotation.</text>
</comment>
<dbReference type="SUPFAM" id="SSF55347">
    <property type="entry name" value="Glyceraldehyde-3-phosphate dehydrogenase-like, C-terminal domain"/>
    <property type="match status" value="1"/>
</dbReference>
<dbReference type="HAMAP" id="MF_00183">
    <property type="entry name" value="DXP_reductoisom"/>
    <property type="match status" value="1"/>
</dbReference>
<dbReference type="NCBIfam" id="NF009114">
    <property type="entry name" value="PRK12464.1"/>
    <property type="match status" value="1"/>
</dbReference>
<keyword evidence="7 9" id="KW-0414">Isoprene biosynthesis</keyword>
<feature type="binding site" evidence="9">
    <location>
        <position position="239"/>
    </location>
    <ligand>
        <name>1-deoxy-D-xylulose 5-phosphate</name>
        <dbReference type="ChEBI" id="CHEBI:57792"/>
    </ligand>
</feature>
<feature type="binding site" evidence="9">
    <location>
        <position position="32"/>
    </location>
    <ligand>
        <name>NADPH</name>
        <dbReference type="ChEBI" id="CHEBI:57783"/>
    </ligand>
</feature>
<evidence type="ECO:0000256" key="9">
    <source>
        <dbReference type="HAMAP-Rule" id="MF_00183"/>
    </source>
</evidence>
<protein>
    <recommendedName>
        <fullName evidence="9">1-deoxy-D-xylulose 5-phosphate reductoisomerase</fullName>
        <shortName evidence="9">DXP reductoisomerase</shortName>
        <ecNumber evidence="9">1.1.1.267</ecNumber>
    </recommendedName>
    <alternativeName>
        <fullName evidence="9">1-deoxyxylulose-5-phosphate reductoisomerase</fullName>
    </alternativeName>
    <alternativeName>
        <fullName evidence="9">2-C-methyl-D-erythritol 4-phosphate synthase</fullName>
    </alternativeName>
</protein>
<dbReference type="SUPFAM" id="SSF69055">
    <property type="entry name" value="1-deoxy-D-xylulose-5-phosphate reductoisomerase, C-terminal domain"/>
    <property type="match status" value="1"/>
</dbReference>
<feature type="domain" description="DXP reductoisomerase C-terminal" evidence="12">
    <location>
        <begin position="279"/>
        <end position="395"/>
    </location>
</feature>
<evidence type="ECO:0000259" key="12">
    <source>
        <dbReference type="Pfam" id="PF13288"/>
    </source>
</evidence>
<dbReference type="Gene3D" id="3.40.50.720">
    <property type="entry name" value="NAD(P)-binding Rossmann-like Domain"/>
    <property type="match status" value="1"/>
</dbReference>
<evidence type="ECO:0000313" key="14">
    <source>
        <dbReference type="Proteomes" id="UP000193200"/>
    </source>
</evidence>
<dbReference type="InterPro" id="IPR026877">
    <property type="entry name" value="DXPR_C"/>
</dbReference>
<dbReference type="GO" id="GO:0051484">
    <property type="term" value="P:isopentenyl diphosphate biosynthetic process, methylerythritol 4-phosphate pathway involved in terpenoid biosynthetic process"/>
    <property type="evidence" value="ECO:0007669"/>
    <property type="project" value="TreeGrafter"/>
</dbReference>
<feature type="binding site" evidence="9">
    <location>
        <position position="144"/>
    </location>
    <ligand>
        <name>NADPH</name>
        <dbReference type="ChEBI" id="CHEBI:57783"/>
    </ligand>
</feature>
<comment type="pathway">
    <text evidence="1 9">Isoprenoid biosynthesis; isopentenyl diphosphate biosynthesis via DXP pathway; isopentenyl diphosphate from 1-deoxy-D-xylulose 5-phosphate: step 1/6.</text>
</comment>
<dbReference type="EC" id="1.1.1.267" evidence="9"/>
<sequence>MIAPASSSALTADLAPTSVAAPRRVSILGSTGSVGCNTVELIERQPEAFIVDSLTANRNAALLAEQARRLGARRAVVADESAYLALKDALSGTGIEAAAGPAALVEAAASPVDWMMAAIVGAAGLEPTLAAVRQGAIVAFANKECLVCAGELMLREVRASGATLLPVDSEHNAIFQVFDSTRPASVERIILTASGGPFRTLSRKEMAGVTREQALAHPNWSMGMKISIDSATMMNKGLELIEAYHLFPVTEAQIDILIHPQSVVHSLVAYIDGSVLAQLGTPDMRTPIAYALGWPERLAAPAPRLDLAALGQLTFEAPDSERFPALRLAREALKSGGTTPTILNAANEVAVQGFLDGRIGFLDIAHLAEETLSRLAPAPLDNLEDLLAADDAARREAERALTSLR</sequence>
<dbReference type="PIRSF" id="PIRSF006205">
    <property type="entry name" value="Dxp_reductismrs"/>
    <property type="match status" value="1"/>
</dbReference>
<evidence type="ECO:0000256" key="2">
    <source>
        <dbReference type="ARBA" id="ARBA00006825"/>
    </source>
</evidence>
<dbReference type="Pfam" id="PF02670">
    <property type="entry name" value="DXP_reductoisom"/>
    <property type="match status" value="1"/>
</dbReference>
<proteinExistence type="inferred from homology"/>
<accession>A0A1Y5T2N1</accession>
<dbReference type="InterPro" id="IPR003821">
    <property type="entry name" value="DXP_reductoisomerase"/>
</dbReference>
<feature type="binding site" evidence="9">
    <location>
        <position position="230"/>
    </location>
    <ligand>
        <name>1-deoxy-D-xylulose 5-phosphate</name>
        <dbReference type="ChEBI" id="CHEBI:57792"/>
    </ligand>
</feature>
<feature type="binding site" evidence="9">
    <location>
        <position position="194"/>
    </location>
    <ligand>
        <name>1-deoxy-D-xylulose 5-phosphate</name>
        <dbReference type="ChEBI" id="CHEBI:57792"/>
    </ligand>
</feature>
<dbReference type="InParanoid" id="A0A1Y5T2N1"/>
<feature type="binding site" evidence="9">
    <location>
        <position position="217"/>
    </location>
    <ligand>
        <name>1-deoxy-D-xylulose 5-phosphate</name>
        <dbReference type="ChEBI" id="CHEBI:57792"/>
    </ligand>
</feature>
<dbReference type="AlphaFoldDB" id="A0A1Y5T2N1"/>
<comment type="function">
    <text evidence="9">Catalyzes the NADPH-dependent rearrangement and reduction of 1-deoxy-D-xylulose-5-phosphate (DXP) to 2-C-methyl-D-erythritol 4-phosphate (MEP).</text>
</comment>
<dbReference type="FunCoup" id="A0A1Y5T2N1">
    <property type="interactions" value="374"/>
</dbReference>
<keyword evidence="14" id="KW-1185">Reference proteome</keyword>
<dbReference type="InterPro" id="IPR036169">
    <property type="entry name" value="DXPR_C_sf"/>
</dbReference>
<organism evidence="13 14">
    <name type="scientific">Oceanibacterium hippocampi</name>
    <dbReference type="NCBI Taxonomy" id="745714"/>
    <lineage>
        <taxon>Bacteria</taxon>
        <taxon>Pseudomonadati</taxon>
        <taxon>Pseudomonadota</taxon>
        <taxon>Alphaproteobacteria</taxon>
        <taxon>Sneathiellales</taxon>
        <taxon>Sneathiellaceae</taxon>
        <taxon>Oceanibacterium</taxon>
    </lineage>
</organism>
<feature type="domain" description="1-deoxy-D-xylulose 5-phosphate reductoisomerase C-terminal" evidence="11">
    <location>
        <begin position="164"/>
        <end position="247"/>
    </location>
</feature>
<feature type="binding site" evidence="9">
    <location>
        <position position="170"/>
    </location>
    <ligand>
        <name>1-deoxy-D-xylulose 5-phosphate</name>
        <dbReference type="ChEBI" id="CHEBI:57792"/>
    </ligand>
</feature>
<dbReference type="GO" id="GO:0070402">
    <property type="term" value="F:NADPH binding"/>
    <property type="evidence" value="ECO:0007669"/>
    <property type="project" value="InterPro"/>
</dbReference>
<comment type="similarity">
    <text evidence="2 9">Belongs to the DXR family.</text>
</comment>
<dbReference type="FunFam" id="3.40.50.720:FF:000045">
    <property type="entry name" value="1-deoxy-D-xylulose 5-phosphate reductoisomerase"/>
    <property type="match status" value="1"/>
</dbReference>
<dbReference type="Pfam" id="PF08436">
    <property type="entry name" value="DXP_redisom_C"/>
    <property type="match status" value="1"/>
</dbReference>
<dbReference type="GO" id="GO:0030604">
    <property type="term" value="F:1-deoxy-D-xylulose-5-phosphate reductoisomerase activity"/>
    <property type="evidence" value="ECO:0007669"/>
    <property type="project" value="UniProtKB-UniRule"/>
</dbReference>